<dbReference type="InterPro" id="IPR025648">
    <property type="entry name" value="DUF4358"/>
</dbReference>
<evidence type="ECO:0000313" key="3">
    <source>
        <dbReference type="Proteomes" id="UP000713904"/>
    </source>
</evidence>
<sequence length="207" mass="24303">MDDNKKTNQQNEQKVNFEQTARLRVIKSEDIESTRKGKKVSNKMIRKPMKMSSIYKKKYLILWLTVLFVFIIAYQFVKVKDIDFIKLDNVISKKIDFATVEKGDDLTLRKLYGISKIEVERYILYAPKSNMDANEILVLKCKPEYADSIMNRIQNRVDSQSNSFKNYAPAQYEILSKSELSKKGDYIYFISYKDVNVINNAIKNSYK</sequence>
<proteinExistence type="predicted"/>
<name>A0ABR6TM10_9FIRM</name>
<keyword evidence="1" id="KW-0812">Transmembrane</keyword>
<keyword evidence="1" id="KW-1133">Transmembrane helix</keyword>
<comment type="caution">
    <text evidence="2">The sequence shown here is derived from an EMBL/GenBank/DDBJ whole genome shotgun (WGS) entry which is preliminary data.</text>
</comment>
<protein>
    <submittedName>
        <fullName evidence="2">DUF4358 domain-containing protein</fullName>
    </submittedName>
</protein>
<organism evidence="2 3">
    <name type="scientific">Peptostreptococcus canis</name>
    <dbReference type="NCBI Taxonomy" id="1159213"/>
    <lineage>
        <taxon>Bacteria</taxon>
        <taxon>Bacillati</taxon>
        <taxon>Bacillota</taxon>
        <taxon>Clostridia</taxon>
        <taxon>Peptostreptococcales</taxon>
        <taxon>Peptostreptococcaceae</taxon>
        <taxon>Peptostreptococcus</taxon>
    </lineage>
</organism>
<gene>
    <name evidence="2" type="ORF">HLB29_07100</name>
</gene>
<dbReference type="Proteomes" id="UP000713904">
    <property type="component" value="Unassembled WGS sequence"/>
</dbReference>
<reference evidence="2 3" key="1">
    <citation type="submission" date="2020-05" db="EMBL/GenBank/DDBJ databases">
        <title>Draft genome of xy-202 and genomic insight in genome of the genus Peptostreptococcus.</title>
        <authorList>
            <person name="Zhang Z."/>
        </authorList>
    </citation>
    <scope>NUCLEOTIDE SEQUENCE [LARGE SCALE GENOMIC DNA]</scope>
    <source>
        <strain evidence="2 3">DSM 27025</strain>
    </source>
</reference>
<feature type="transmembrane region" description="Helical" evidence="1">
    <location>
        <begin position="59"/>
        <end position="77"/>
    </location>
</feature>
<keyword evidence="3" id="KW-1185">Reference proteome</keyword>
<dbReference type="Pfam" id="PF14270">
    <property type="entry name" value="DUF4358"/>
    <property type="match status" value="1"/>
</dbReference>
<dbReference type="EMBL" id="JABGBW010000005">
    <property type="protein sequence ID" value="MBC2576451.1"/>
    <property type="molecule type" value="Genomic_DNA"/>
</dbReference>
<accession>A0ABR6TM10</accession>
<keyword evidence="1" id="KW-0472">Membrane</keyword>
<evidence type="ECO:0000256" key="1">
    <source>
        <dbReference type="SAM" id="Phobius"/>
    </source>
</evidence>
<evidence type="ECO:0000313" key="2">
    <source>
        <dbReference type="EMBL" id="MBC2576451.1"/>
    </source>
</evidence>